<proteinExistence type="predicted"/>
<organism evidence="2 3">
    <name type="scientific">Trichoplax adhaerens</name>
    <name type="common">Trichoplax reptans</name>
    <dbReference type="NCBI Taxonomy" id="10228"/>
    <lineage>
        <taxon>Eukaryota</taxon>
        <taxon>Metazoa</taxon>
        <taxon>Placozoa</taxon>
        <taxon>Uniplacotomia</taxon>
        <taxon>Trichoplacea</taxon>
        <taxon>Trichoplacidae</taxon>
        <taxon>Trichoplax</taxon>
    </lineage>
</organism>
<dbReference type="CTD" id="6749824"/>
<dbReference type="RefSeq" id="XP_002108610.1">
    <property type="nucleotide sequence ID" value="XM_002108574.1"/>
</dbReference>
<feature type="region of interest" description="Disordered" evidence="1">
    <location>
        <begin position="28"/>
        <end position="47"/>
    </location>
</feature>
<gene>
    <name evidence="2" type="ORF">TRIADDRAFT_51692</name>
</gene>
<evidence type="ECO:0000313" key="3">
    <source>
        <dbReference type="Proteomes" id="UP000009022"/>
    </source>
</evidence>
<feature type="compositionally biased region" description="Polar residues" evidence="1">
    <location>
        <begin position="33"/>
        <end position="47"/>
    </location>
</feature>
<keyword evidence="3" id="KW-1185">Reference proteome</keyword>
<protein>
    <submittedName>
        <fullName evidence="2">Uncharacterized protein</fullName>
    </submittedName>
</protein>
<dbReference type="Proteomes" id="UP000009022">
    <property type="component" value="Unassembled WGS sequence"/>
</dbReference>
<dbReference type="InParanoid" id="B3RKI4"/>
<dbReference type="EMBL" id="DS985241">
    <property type="protein sequence ID" value="EDV29408.1"/>
    <property type="molecule type" value="Genomic_DNA"/>
</dbReference>
<sequence length="289" mass="33292">MMQEDWIHQETPQLLLARGKLKISDGHTIDPPTISTNNRQIPSLDSLPLRSTFNTNKNTSDVDVTDVSTPQRIKLVYQQLEPDVSAKRSEKYFVNLIQCYNFVFYDLSHSFTSDTYSIIHEQITKEEITSDTVEEIADKIIDEVINEVIMLDCSHVIADELKLTRKERDTVLYQTQERLADHVMLDVLLDQMFSCSGKDIVFRLASERVIEDIMLSVLLYQHNAIEDSCEPTKSNSIMYGLLKDAAQEILKKTLIELLSAHMKEDMKMRMIEESEEQFKNYLSSLSASQ</sequence>
<evidence type="ECO:0000313" key="2">
    <source>
        <dbReference type="EMBL" id="EDV29408.1"/>
    </source>
</evidence>
<evidence type="ECO:0000256" key="1">
    <source>
        <dbReference type="SAM" id="MobiDB-lite"/>
    </source>
</evidence>
<dbReference type="AlphaFoldDB" id="B3RKI4"/>
<accession>B3RKI4</accession>
<name>B3RKI4_TRIAD</name>
<reference evidence="2 3" key="1">
    <citation type="journal article" date="2008" name="Nature">
        <title>The Trichoplax genome and the nature of placozoans.</title>
        <authorList>
            <person name="Srivastava M."/>
            <person name="Begovic E."/>
            <person name="Chapman J."/>
            <person name="Putnam N.H."/>
            <person name="Hellsten U."/>
            <person name="Kawashima T."/>
            <person name="Kuo A."/>
            <person name="Mitros T."/>
            <person name="Salamov A."/>
            <person name="Carpenter M.L."/>
            <person name="Signorovitch A.Y."/>
            <person name="Moreno M.A."/>
            <person name="Kamm K."/>
            <person name="Grimwood J."/>
            <person name="Schmutz J."/>
            <person name="Shapiro H."/>
            <person name="Grigoriev I.V."/>
            <person name="Buss L.W."/>
            <person name="Schierwater B."/>
            <person name="Dellaporta S.L."/>
            <person name="Rokhsar D.S."/>
        </authorList>
    </citation>
    <scope>NUCLEOTIDE SEQUENCE [LARGE SCALE GENOMIC DNA]</scope>
    <source>
        <strain evidence="2 3">Grell-BS-1999</strain>
    </source>
</reference>
<dbReference type="GeneID" id="6749824"/>
<dbReference type="HOGENOM" id="CLU_964200_0_0_1"/>
<dbReference type="KEGG" id="tad:TRIADDRAFT_51692"/>